<proteinExistence type="predicted"/>
<organism evidence="1">
    <name type="scientific">Rhizophora mucronata</name>
    <name type="common">Asiatic mangrove</name>
    <dbReference type="NCBI Taxonomy" id="61149"/>
    <lineage>
        <taxon>Eukaryota</taxon>
        <taxon>Viridiplantae</taxon>
        <taxon>Streptophyta</taxon>
        <taxon>Embryophyta</taxon>
        <taxon>Tracheophyta</taxon>
        <taxon>Spermatophyta</taxon>
        <taxon>Magnoliopsida</taxon>
        <taxon>eudicotyledons</taxon>
        <taxon>Gunneridae</taxon>
        <taxon>Pentapetalae</taxon>
        <taxon>rosids</taxon>
        <taxon>fabids</taxon>
        <taxon>Malpighiales</taxon>
        <taxon>Rhizophoraceae</taxon>
        <taxon>Rhizophora</taxon>
    </lineage>
</organism>
<protein>
    <submittedName>
        <fullName evidence="1">Uncharacterized protein</fullName>
    </submittedName>
</protein>
<dbReference type="EMBL" id="GGEC01093688">
    <property type="protein sequence ID" value="MBX74172.1"/>
    <property type="molecule type" value="Transcribed_RNA"/>
</dbReference>
<reference evidence="1" key="1">
    <citation type="submission" date="2018-02" db="EMBL/GenBank/DDBJ databases">
        <title>Rhizophora mucronata_Transcriptome.</title>
        <authorList>
            <person name="Meera S.P."/>
            <person name="Sreeshan A."/>
            <person name="Augustine A."/>
        </authorList>
    </citation>
    <scope>NUCLEOTIDE SEQUENCE</scope>
    <source>
        <tissue evidence="1">Leaf</tissue>
    </source>
</reference>
<dbReference type="AlphaFoldDB" id="A0A2P2R4F1"/>
<name>A0A2P2R4F1_RHIMU</name>
<sequence>MDHIYHIDLYSIIQVFHITACHINLVFP</sequence>
<accession>A0A2P2R4F1</accession>
<evidence type="ECO:0000313" key="1">
    <source>
        <dbReference type="EMBL" id="MBX74172.1"/>
    </source>
</evidence>